<gene>
    <name evidence="2" type="ORF">ABFB10_01110</name>
</gene>
<evidence type="ECO:0000313" key="3">
    <source>
        <dbReference type="Proteomes" id="UP001428774"/>
    </source>
</evidence>
<dbReference type="AlphaFoldDB" id="A0AAW9SN06"/>
<accession>A0AAW9SN06</accession>
<dbReference type="EMBL" id="JBDNCH010000002">
    <property type="protein sequence ID" value="MEN9059838.1"/>
    <property type="molecule type" value="Genomic_DNA"/>
</dbReference>
<organism evidence="2 3">
    <name type="scientific">Ponticoccus litoralis</name>
    <dbReference type="NCBI Taxonomy" id="422297"/>
    <lineage>
        <taxon>Bacteria</taxon>
        <taxon>Pseudomonadati</taxon>
        <taxon>Pseudomonadota</taxon>
        <taxon>Alphaproteobacteria</taxon>
        <taxon>Rhodobacterales</taxon>
        <taxon>Roseobacteraceae</taxon>
        <taxon>Ponticoccus</taxon>
    </lineage>
</organism>
<comment type="caution">
    <text evidence="2">The sequence shown here is derived from an EMBL/GenBank/DDBJ whole genome shotgun (WGS) entry which is preliminary data.</text>
</comment>
<reference evidence="2 3" key="1">
    <citation type="submission" date="2024-05" db="EMBL/GenBank/DDBJ databases">
        <title>Genome sequence of Ponticoccus litoralis KCCM 90028.</title>
        <authorList>
            <person name="Kim J.M."/>
            <person name="Lee J.K."/>
            <person name="Choi B.J."/>
            <person name="Bayburt H."/>
            <person name="Baek J.H."/>
            <person name="Jeon C.O."/>
        </authorList>
    </citation>
    <scope>NUCLEOTIDE SEQUENCE [LARGE SCALE GENOMIC DNA]</scope>
    <source>
        <strain evidence="2 3">KCCM 90028</strain>
    </source>
</reference>
<feature type="region of interest" description="Disordered" evidence="1">
    <location>
        <begin position="88"/>
        <end position="141"/>
    </location>
</feature>
<proteinExistence type="predicted"/>
<evidence type="ECO:0000313" key="2">
    <source>
        <dbReference type="EMBL" id="MEN9059838.1"/>
    </source>
</evidence>
<protein>
    <submittedName>
        <fullName evidence="2">Uncharacterized protein</fullName>
    </submittedName>
</protein>
<keyword evidence="3" id="KW-1185">Reference proteome</keyword>
<sequence length="285" mass="31429">MSEEGGAVLGILPDRRQRLVQLVADARRHLPQRAQLARLHKVGLRPAQRRLGILALAHLGAQPAVGLFPGAGARAHPALQQDIGLGQRAAPLGGDEQQRAEEQAERDHRRHLKRRQPPRRGDIDKRLCRQVDDRQRPRQMQAGRWDIGAEILAPDRMPARARDLQGLRLAPGADHPRAVAAPEQDLGAVGDKDLPAVIGEEDRGPCATPFPFEDVEVDHQHQRPLHLAVCRKGRRRVDIAPGARRRHLVAEAKRAGHGPPVPGPRRQILRRPPKALASTRPSLSA</sequence>
<dbReference type="Proteomes" id="UP001428774">
    <property type="component" value="Unassembled WGS sequence"/>
</dbReference>
<name>A0AAW9SN06_9RHOB</name>
<feature type="region of interest" description="Disordered" evidence="1">
    <location>
        <begin position="240"/>
        <end position="285"/>
    </location>
</feature>
<feature type="compositionally biased region" description="Basic and acidic residues" evidence="1">
    <location>
        <begin position="96"/>
        <end position="107"/>
    </location>
</feature>
<feature type="compositionally biased region" description="Basic residues" evidence="1">
    <location>
        <begin position="108"/>
        <end position="118"/>
    </location>
</feature>
<feature type="compositionally biased region" description="Basic and acidic residues" evidence="1">
    <location>
        <begin position="119"/>
        <end position="136"/>
    </location>
</feature>
<dbReference type="RefSeq" id="WP_347164981.1">
    <property type="nucleotide sequence ID" value="NZ_JBDNCH010000002.1"/>
</dbReference>
<evidence type="ECO:0000256" key="1">
    <source>
        <dbReference type="SAM" id="MobiDB-lite"/>
    </source>
</evidence>